<gene>
    <name evidence="1" type="ORF">Acy02nite_90100</name>
</gene>
<dbReference type="EMBL" id="BOMH01000099">
    <property type="protein sequence ID" value="GID71129.1"/>
    <property type="molecule type" value="Genomic_DNA"/>
</dbReference>
<sequence>MIHLWFDTTPLSEHSVQVLLYLMQTNISALHSPDATACMLDLQAGTAYRLPARWQHARGLDGYVAGHAARIVSLWTGNLAA</sequence>
<keyword evidence="2" id="KW-1185">Reference proteome</keyword>
<proteinExistence type="predicted"/>
<name>A0A919IS36_9ACTN</name>
<protein>
    <submittedName>
        <fullName evidence="1">Uncharacterized protein</fullName>
    </submittedName>
</protein>
<dbReference type="AlphaFoldDB" id="A0A919IS36"/>
<organism evidence="1 2">
    <name type="scientific">Actinoplanes cyaneus</name>
    <dbReference type="NCBI Taxonomy" id="52696"/>
    <lineage>
        <taxon>Bacteria</taxon>
        <taxon>Bacillati</taxon>
        <taxon>Actinomycetota</taxon>
        <taxon>Actinomycetes</taxon>
        <taxon>Micromonosporales</taxon>
        <taxon>Micromonosporaceae</taxon>
        <taxon>Actinoplanes</taxon>
    </lineage>
</organism>
<accession>A0A919IS36</accession>
<evidence type="ECO:0000313" key="1">
    <source>
        <dbReference type="EMBL" id="GID71129.1"/>
    </source>
</evidence>
<evidence type="ECO:0000313" key="2">
    <source>
        <dbReference type="Proteomes" id="UP000619479"/>
    </source>
</evidence>
<reference evidence="1" key="1">
    <citation type="submission" date="2021-01" db="EMBL/GenBank/DDBJ databases">
        <title>Whole genome shotgun sequence of Actinoplanes cyaneus NBRC 14990.</title>
        <authorList>
            <person name="Komaki H."/>
            <person name="Tamura T."/>
        </authorList>
    </citation>
    <scope>NUCLEOTIDE SEQUENCE</scope>
    <source>
        <strain evidence="1">NBRC 14990</strain>
    </source>
</reference>
<dbReference type="Proteomes" id="UP000619479">
    <property type="component" value="Unassembled WGS sequence"/>
</dbReference>
<comment type="caution">
    <text evidence="1">The sequence shown here is derived from an EMBL/GenBank/DDBJ whole genome shotgun (WGS) entry which is preliminary data.</text>
</comment>
<dbReference type="RefSeq" id="WP_203755880.1">
    <property type="nucleotide sequence ID" value="NZ_BAAAUC010000099.1"/>
</dbReference>